<feature type="region of interest" description="Disordered" evidence="1">
    <location>
        <begin position="237"/>
        <end position="300"/>
    </location>
</feature>
<proteinExistence type="predicted"/>
<evidence type="ECO:0000313" key="2">
    <source>
        <dbReference type="EMBL" id="TSE37127.1"/>
    </source>
</evidence>
<dbReference type="AntiFam" id="ANF00201">
    <property type="entry name" value="Shadow ORF (opposite gacS)"/>
</dbReference>
<organism evidence="2 3">
    <name type="scientific">Tepidimonas fonticaldi</name>
    <dbReference type="NCBI Taxonomy" id="1101373"/>
    <lineage>
        <taxon>Bacteria</taxon>
        <taxon>Pseudomonadati</taxon>
        <taxon>Pseudomonadota</taxon>
        <taxon>Betaproteobacteria</taxon>
        <taxon>Burkholderiales</taxon>
        <taxon>Tepidimonas</taxon>
    </lineage>
</organism>
<evidence type="ECO:0000313" key="3">
    <source>
        <dbReference type="Proteomes" id="UP000316388"/>
    </source>
</evidence>
<comment type="caution">
    <text evidence="2">The sequence shown here is derived from an EMBL/GenBank/DDBJ whole genome shotgun (WGS) entry which is preliminary data.</text>
</comment>
<dbReference type="AlphaFoldDB" id="A0A554XMW3"/>
<name>A0A554XMW3_9BURK</name>
<dbReference type="EMBL" id="VJOO01000010">
    <property type="protein sequence ID" value="TSE37127.1"/>
    <property type="molecule type" value="Genomic_DNA"/>
</dbReference>
<protein>
    <submittedName>
        <fullName evidence="2">Uncharacterized protein</fullName>
    </submittedName>
</protein>
<evidence type="ECO:0000256" key="1">
    <source>
        <dbReference type="SAM" id="MobiDB-lite"/>
    </source>
</evidence>
<sequence>MQLVALGRGQRAVFQHGQHAQHPVEGGAQLVAHVGQELALGAVGGFGRVACAAQSGVERLQLGALVLLAALAQPQSRRGGEQHQHLRGHQPDHVALQAPDFLQLGFDHAVHHPVGRQRQGLHVGPEPLHLVHDGLQPAGVGGVQQGVHPGHQTLQLPQQRDVVGVWPQRRHGGVIAQQRHPSGKDLLPQGQGVPIYLGWLGGGGAQLFAQAQKLAFVLKDDRRQRVGLQLRGFLRRAHLPQEDRQQHRQPRAQQGCRDGNPDQEAPALGRARGGGGPAGRRGWPRSHSTSIALSCQIERS</sequence>
<reference evidence="2 3" key="1">
    <citation type="submission" date="2019-07" db="EMBL/GenBank/DDBJ databases">
        <title>Tepidimonas fonticaldi AT-A2 draft genome.</title>
        <authorList>
            <person name="Da Costa M.S."/>
            <person name="Froufe H.J.C."/>
            <person name="Egas C."/>
            <person name="Albuquerque L."/>
        </authorList>
    </citation>
    <scope>NUCLEOTIDE SEQUENCE [LARGE SCALE GENOMIC DNA]</scope>
    <source>
        <strain evidence="2 3">AT-A2</strain>
    </source>
</reference>
<accession>A0A554XMW3</accession>
<gene>
    <name evidence="2" type="ORF">Tfont_01377</name>
</gene>
<dbReference type="Proteomes" id="UP000316388">
    <property type="component" value="Unassembled WGS sequence"/>
</dbReference>